<proteinExistence type="predicted"/>
<sequence length="39" mass="4315">MKTSNPMLEKLLPILPLIAANAAQAEKANEKYLMRISVC</sequence>
<dbReference type="EMBL" id="CABEEZ010000027">
    <property type="protein sequence ID" value="VTR22105.1"/>
    <property type="molecule type" value="Genomic_DNA"/>
</dbReference>
<reference evidence="1" key="1">
    <citation type="submission" date="2019-05" db="EMBL/GenBank/DDBJ databases">
        <authorList>
            <consortium name="Pathogen Informatics"/>
        </authorList>
    </citation>
    <scope>NUCLEOTIDE SEQUENCE [LARGE SCALE GENOMIC DNA]</scope>
    <source>
        <strain evidence="1">NCTC12965</strain>
    </source>
</reference>
<gene>
    <name evidence="1" type="ORF">NCTC12965_01435</name>
</gene>
<protein>
    <submittedName>
        <fullName evidence="1">Uncharacterized protein</fullName>
    </submittedName>
</protein>
<name>A0A4U9TQ08_SERFO</name>
<accession>A0A4U9TQ08</accession>
<evidence type="ECO:0000313" key="1">
    <source>
        <dbReference type="EMBL" id="VTR22105.1"/>
    </source>
</evidence>
<dbReference type="AlphaFoldDB" id="A0A4U9TQ08"/>
<organism evidence="1">
    <name type="scientific">Serratia fonticola</name>
    <dbReference type="NCBI Taxonomy" id="47917"/>
    <lineage>
        <taxon>Bacteria</taxon>
        <taxon>Pseudomonadati</taxon>
        <taxon>Pseudomonadota</taxon>
        <taxon>Gammaproteobacteria</taxon>
        <taxon>Enterobacterales</taxon>
        <taxon>Yersiniaceae</taxon>
        <taxon>Serratia</taxon>
    </lineage>
</organism>